<protein>
    <submittedName>
        <fullName evidence="1">Uncharacterized protein</fullName>
    </submittedName>
</protein>
<sequence>MMKWILTLLLLQSTLVAESLDPNRYQKIKRILSQTGHVELEDMKRSMESIVSYPAPYLRTLSEEPGVRIYVKERSLLLLSHYPDGESETFLKSNVANQTLHPSLRKFSARSYRDGFIGKKSDQVNAYLSQYSNDAKIGETVRTLLDSKIKKNFNSNTENQNATEDLHLKKKTN</sequence>
<gene>
    <name evidence="1" type="ORF">EHQ31_08865</name>
</gene>
<keyword evidence="2" id="KW-1185">Reference proteome</keyword>
<dbReference type="EMBL" id="RQFO01000011">
    <property type="protein sequence ID" value="TGL02780.1"/>
    <property type="molecule type" value="Genomic_DNA"/>
</dbReference>
<organism evidence="1 2">
    <name type="scientific">Leptospira montravelensis</name>
    <dbReference type="NCBI Taxonomy" id="2484961"/>
    <lineage>
        <taxon>Bacteria</taxon>
        <taxon>Pseudomonadati</taxon>
        <taxon>Spirochaetota</taxon>
        <taxon>Spirochaetia</taxon>
        <taxon>Leptospirales</taxon>
        <taxon>Leptospiraceae</taxon>
        <taxon>Leptospira</taxon>
    </lineage>
</organism>
<reference evidence="2" key="1">
    <citation type="journal article" date="2019" name="PLoS Negl. Trop. Dis.">
        <title>Revisiting the worldwide diversity of Leptospira species in the environment.</title>
        <authorList>
            <person name="Vincent A.T."/>
            <person name="Schiettekatte O."/>
            <person name="Bourhy P."/>
            <person name="Veyrier F.J."/>
            <person name="Picardeau M."/>
        </authorList>
    </citation>
    <scope>NUCLEOTIDE SEQUENCE [LARGE SCALE GENOMIC DNA]</scope>
    <source>
        <strain evidence="2">201800278</strain>
    </source>
</reference>
<dbReference type="RefSeq" id="WP_167481648.1">
    <property type="nucleotide sequence ID" value="NZ_RQFO01000011.1"/>
</dbReference>
<accession>A0ABY2LRQ5</accession>
<dbReference type="Proteomes" id="UP000297465">
    <property type="component" value="Unassembled WGS sequence"/>
</dbReference>
<evidence type="ECO:0000313" key="2">
    <source>
        <dbReference type="Proteomes" id="UP000297465"/>
    </source>
</evidence>
<comment type="caution">
    <text evidence="1">The sequence shown here is derived from an EMBL/GenBank/DDBJ whole genome shotgun (WGS) entry which is preliminary data.</text>
</comment>
<name>A0ABY2LRQ5_9LEPT</name>
<evidence type="ECO:0000313" key="1">
    <source>
        <dbReference type="EMBL" id="TGL02780.1"/>
    </source>
</evidence>
<proteinExistence type="predicted"/>